<dbReference type="PANTHER" id="PTHR10492:SF57">
    <property type="entry name" value="ATP-DEPENDENT DNA HELICASE"/>
    <property type="match status" value="1"/>
</dbReference>
<reference evidence="1 2" key="1">
    <citation type="submission" date="2017-10" db="EMBL/GenBank/DDBJ databases">
        <title>Development of genomic resources for the powdery mildew, Erysiphe pulchra.</title>
        <authorList>
            <person name="Wadl P.A."/>
            <person name="Mack B.M."/>
            <person name="Moore G."/>
            <person name="Beltz S.B."/>
        </authorList>
    </citation>
    <scope>NUCLEOTIDE SEQUENCE [LARGE SCALE GENOMIC DNA]</scope>
    <source>
        <strain evidence="1">Cflorida</strain>
    </source>
</reference>
<accession>A0A2S4PTU8</accession>
<dbReference type="OrthoDB" id="1930928at2759"/>
<dbReference type="PANTHER" id="PTHR10492">
    <property type="match status" value="1"/>
</dbReference>
<evidence type="ECO:0000313" key="1">
    <source>
        <dbReference type="EMBL" id="POS85468.1"/>
    </source>
</evidence>
<comment type="caution">
    <text evidence="1">The sequence shown here is derived from an EMBL/GenBank/DDBJ whole genome shotgun (WGS) entry which is preliminary data.</text>
</comment>
<evidence type="ECO:0000313" key="2">
    <source>
        <dbReference type="Proteomes" id="UP000237438"/>
    </source>
</evidence>
<dbReference type="AlphaFoldDB" id="A0A2S4PTU8"/>
<proteinExistence type="predicted"/>
<dbReference type="Proteomes" id="UP000237438">
    <property type="component" value="Unassembled WGS sequence"/>
</dbReference>
<sequence>MPLNLLGILWRQAFTAIPSWPKSLENLEHNQTPDSRPDFKAKVFKNKLEKYLYDFKERNGYSKRRRETIIMRENSYPEYARPYNGVRWGTERFIFDNQWVVPYNIFLTKKCGTHINVKFASGVRAIKYLATYIHKGSDRATFAVPREYNKIEMSHQAQYIGPVHGESSATPLIRKISGNEITLPFRKTTSCSFFSNYDPRTNSSSCRNLKLDIYRLDEM</sequence>
<protein>
    <submittedName>
        <fullName evidence="1">Uncharacterized protein</fullName>
    </submittedName>
</protein>
<dbReference type="STRING" id="225359.A0A2S4PTU8"/>
<organism evidence="1 2">
    <name type="scientific">Erysiphe pulchra</name>
    <dbReference type="NCBI Taxonomy" id="225359"/>
    <lineage>
        <taxon>Eukaryota</taxon>
        <taxon>Fungi</taxon>
        <taxon>Dikarya</taxon>
        <taxon>Ascomycota</taxon>
        <taxon>Pezizomycotina</taxon>
        <taxon>Leotiomycetes</taxon>
        <taxon>Erysiphales</taxon>
        <taxon>Erysiphaceae</taxon>
        <taxon>Erysiphe</taxon>
    </lineage>
</organism>
<gene>
    <name evidence="1" type="ORF">EPUL_004336</name>
</gene>
<dbReference type="EMBL" id="PEDP01000593">
    <property type="protein sequence ID" value="POS85468.1"/>
    <property type="molecule type" value="Genomic_DNA"/>
</dbReference>
<name>A0A2S4PTU8_9PEZI</name>
<keyword evidence="2" id="KW-1185">Reference proteome</keyword>